<dbReference type="HOGENOM" id="CLU_063236_5_2_9"/>
<dbReference type="Gene3D" id="1.10.10.10">
    <property type="entry name" value="Winged helix-like DNA-binding domain superfamily/Winged helix DNA-binding domain"/>
    <property type="match status" value="1"/>
</dbReference>
<dbReference type="STRING" id="585506.HMPREF0877_1322"/>
<dbReference type="CDD" id="cd07377">
    <property type="entry name" value="WHTH_GntR"/>
    <property type="match status" value="1"/>
</dbReference>
<evidence type="ECO:0000256" key="2">
    <source>
        <dbReference type="ARBA" id="ARBA00023125"/>
    </source>
</evidence>
<dbReference type="PRINTS" id="PR00035">
    <property type="entry name" value="HTHGNTR"/>
</dbReference>
<reference evidence="6 7" key="1">
    <citation type="submission" date="2009-04" db="EMBL/GenBank/DDBJ databases">
        <authorList>
            <person name="Qin X."/>
            <person name="Bachman B."/>
            <person name="Battles P."/>
            <person name="Bell A."/>
            <person name="Bess C."/>
            <person name="Bickham C."/>
            <person name="Chaboub L."/>
            <person name="Chen D."/>
            <person name="Coyle M."/>
            <person name="Deiros D.R."/>
            <person name="Dinh H."/>
            <person name="Forbes L."/>
            <person name="Fowler G."/>
            <person name="Francisco L."/>
            <person name="Fu Q."/>
            <person name="Gubbala S."/>
            <person name="Hale W."/>
            <person name="Han Y."/>
            <person name="Hemphill L."/>
            <person name="Highlander S.K."/>
            <person name="Hirani K."/>
            <person name="Hogues M."/>
            <person name="Jackson L."/>
            <person name="Jakkamsetti A."/>
            <person name="Javaid M."/>
            <person name="Jiang H."/>
            <person name="Korchina V."/>
            <person name="Kovar C."/>
            <person name="Lara F."/>
            <person name="Lee S."/>
            <person name="Mata R."/>
            <person name="Mathew T."/>
            <person name="Moen C."/>
            <person name="Morales K."/>
            <person name="Munidasa M."/>
            <person name="Nazareth L."/>
            <person name="Ngo R."/>
            <person name="Nguyen L."/>
            <person name="Okwuonu G."/>
            <person name="Ongeri F."/>
            <person name="Patil S."/>
            <person name="Petrosino J."/>
            <person name="Pham C."/>
            <person name="Pham P."/>
            <person name="Pu L.-L."/>
            <person name="Puazo M."/>
            <person name="Raj R."/>
            <person name="Reid J."/>
            <person name="Rouhana J."/>
            <person name="Saada N."/>
            <person name="Shang Y."/>
            <person name="Simmons D."/>
            <person name="Thornton R."/>
            <person name="Warren J."/>
            <person name="Weissenberger G."/>
            <person name="Zhang J."/>
            <person name="Zhang L."/>
            <person name="Zhou C."/>
            <person name="Zhu D."/>
            <person name="Muzny D."/>
            <person name="Worley K."/>
            <person name="Gibbs R."/>
        </authorList>
    </citation>
    <scope>NUCLEOTIDE SEQUENCE [LARGE SCALE GENOMIC DNA]</scope>
    <source>
        <strain evidence="6 7">ATCC 33313</strain>
    </source>
</reference>
<dbReference type="InterPro" id="IPR000524">
    <property type="entry name" value="Tscrpt_reg_HTH_GntR"/>
</dbReference>
<dbReference type="EMBL" id="ACKU01000020">
    <property type="protein sequence ID" value="EER74450.1"/>
    <property type="molecule type" value="Genomic_DNA"/>
</dbReference>
<dbReference type="Gene3D" id="3.40.1410.10">
    <property type="entry name" value="Chorismate lyase-like"/>
    <property type="match status" value="1"/>
</dbReference>
<dbReference type="InterPro" id="IPR012770">
    <property type="entry name" value="TreR"/>
</dbReference>
<dbReference type="PANTHER" id="PTHR44846">
    <property type="entry name" value="MANNOSYL-D-GLYCERATE TRANSPORT/METABOLISM SYSTEM REPRESSOR MNGR-RELATED"/>
    <property type="match status" value="1"/>
</dbReference>
<evidence type="ECO:0000256" key="3">
    <source>
        <dbReference type="ARBA" id="ARBA00023163"/>
    </source>
</evidence>
<feature type="domain" description="HTH gntR-type" evidence="5">
    <location>
        <begin position="15"/>
        <end position="83"/>
    </location>
</feature>
<sequence>MVMYTEHVERGNTGMEKYQKIYSDLLKALQEKVYQPGDYLPSDGQLVIRYQVSRETVRKAVKALANDGYVQRLPGRGSIVLDRKHFVFPVSTLESYREMVAQAHLDASNDVITIKRHVPVPENLTGDNLSILCTLVVRRRWVDGEEMVLDYDYINQDVIDHIPYEAAKNSLFDYFENQLGLQIDYAVKRMTVEKGTFEDRQLLHIDESMSMVVIRSETRLADNRILSFTESRHRADRFTSVEFARRHK</sequence>
<dbReference type="eggNOG" id="COG2188">
    <property type="taxonomic scope" value="Bacteria"/>
</dbReference>
<dbReference type="PANTHER" id="PTHR44846:SF12">
    <property type="entry name" value="HTH-TYPE TRANSCRIPTIONAL REGULATOR TRER"/>
    <property type="match status" value="1"/>
</dbReference>
<evidence type="ECO:0000256" key="4">
    <source>
        <dbReference type="NCBIfam" id="TIGR02404"/>
    </source>
</evidence>
<organism evidence="6 7">
    <name type="scientific">Weissella paramesenteroides ATCC 33313</name>
    <dbReference type="NCBI Taxonomy" id="585506"/>
    <lineage>
        <taxon>Bacteria</taxon>
        <taxon>Bacillati</taxon>
        <taxon>Bacillota</taxon>
        <taxon>Bacilli</taxon>
        <taxon>Lactobacillales</taxon>
        <taxon>Lactobacillaceae</taxon>
        <taxon>Weissella</taxon>
    </lineage>
</organism>
<keyword evidence="2" id="KW-0238">DNA-binding</keyword>
<dbReference type="GO" id="GO:0045892">
    <property type="term" value="P:negative regulation of DNA-templated transcription"/>
    <property type="evidence" value="ECO:0007669"/>
    <property type="project" value="TreeGrafter"/>
</dbReference>
<dbReference type="PROSITE" id="PS50949">
    <property type="entry name" value="HTH_GNTR"/>
    <property type="match status" value="1"/>
</dbReference>
<dbReference type="InterPro" id="IPR028978">
    <property type="entry name" value="Chorismate_lyase_/UTRA_dom_sf"/>
</dbReference>
<keyword evidence="7" id="KW-1185">Reference proteome</keyword>
<dbReference type="InterPro" id="IPR036388">
    <property type="entry name" value="WH-like_DNA-bd_sf"/>
</dbReference>
<dbReference type="GO" id="GO:0003700">
    <property type="term" value="F:DNA-binding transcription factor activity"/>
    <property type="evidence" value="ECO:0007669"/>
    <property type="project" value="UniProtKB-UniRule"/>
</dbReference>
<dbReference type="SMART" id="SM00345">
    <property type="entry name" value="HTH_GNTR"/>
    <property type="match status" value="1"/>
</dbReference>
<protein>
    <recommendedName>
        <fullName evidence="4">Trehalose operon repressor</fullName>
    </recommendedName>
</protein>
<dbReference type="InterPro" id="IPR036390">
    <property type="entry name" value="WH_DNA-bd_sf"/>
</dbReference>
<keyword evidence="1" id="KW-0805">Transcription regulation</keyword>
<dbReference type="Pfam" id="PF00392">
    <property type="entry name" value="GntR"/>
    <property type="match status" value="1"/>
</dbReference>
<evidence type="ECO:0000256" key="1">
    <source>
        <dbReference type="ARBA" id="ARBA00023015"/>
    </source>
</evidence>
<dbReference type="SUPFAM" id="SSF64288">
    <property type="entry name" value="Chorismate lyase-like"/>
    <property type="match status" value="1"/>
</dbReference>
<proteinExistence type="predicted"/>
<dbReference type="AlphaFoldDB" id="C5RBH6"/>
<name>C5RBH6_WEIPA</name>
<dbReference type="GO" id="GO:0003677">
    <property type="term" value="F:DNA binding"/>
    <property type="evidence" value="ECO:0007669"/>
    <property type="project" value="UniProtKB-UniRule"/>
</dbReference>
<accession>C5RBH6</accession>
<dbReference type="Pfam" id="PF07702">
    <property type="entry name" value="UTRA"/>
    <property type="match status" value="1"/>
</dbReference>
<comment type="caution">
    <text evidence="6">The sequence shown here is derived from an EMBL/GenBank/DDBJ whole genome shotgun (WGS) entry which is preliminary data.</text>
</comment>
<evidence type="ECO:0000259" key="5">
    <source>
        <dbReference type="PROSITE" id="PS50949"/>
    </source>
</evidence>
<dbReference type="InterPro" id="IPR050679">
    <property type="entry name" value="Bact_HTH_transcr_reg"/>
</dbReference>
<dbReference type="SUPFAM" id="SSF46785">
    <property type="entry name" value="Winged helix' DNA-binding domain"/>
    <property type="match status" value="1"/>
</dbReference>
<dbReference type="SMART" id="SM00866">
    <property type="entry name" value="UTRA"/>
    <property type="match status" value="1"/>
</dbReference>
<dbReference type="NCBIfam" id="TIGR02404">
    <property type="entry name" value="trehalos_R_Bsub"/>
    <property type="match status" value="1"/>
</dbReference>
<evidence type="ECO:0000313" key="7">
    <source>
        <dbReference type="Proteomes" id="UP000004528"/>
    </source>
</evidence>
<keyword evidence="3" id="KW-0804">Transcription</keyword>
<dbReference type="InterPro" id="IPR011663">
    <property type="entry name" value="UTRA"/>
</dbReference>
<evidence type="ECO:0000313" key="6">
    <source>
        <dbReference type="EMBL" id="EER74450.1"/>
    </source>
</evidence>
<gene>
    <name evidence="6" type="primary">treR</name>
    <name evidence="6" type="ORF">HMPREF0877_1322</name>
</gene>
<dbReference type="Proteomes" id="UP000004528">
    <property type="component" value="Unassembled WGS sequence"/>
</dbReference>